<evidence type="ECO:0000256" key="1">
    <source>
        <dbReference type="ARBA" id="ARBA00008645"/>
    </source>
</evidence>
<dbReference type="Gene3D" id="3.40.50.1820">
    <property type="entry name" value="alpha/beta hydrolase"/>
    <property type="match status" value="1"/>
</dbReference>
<evidence type="ECO:0000256" key="2">
    <source>
        <dbReference type="ARBA" id="ARBA00022801"/>
    </source>
</evidence>
<organism evidence="5 6">
    <name type="scientific">Nocardioides marmoriginsengisoli</name>
    <dbReference type="NCBI Taxonomy" id="661483"/>
    <lineage>
        <taxon>Bacteria</taxon>
        <taxon>Bacillati</taxon>
        <taxon>Actinomycetota</taxon>
        <taxon>Actinomycetes</taxon>
        <taxon>Propionibacteriales</taxon>
        <taxon>Nocardioidaceae</taxon>
        <taxon>Nocardioides</taxon>
    </lineage>
</organism>
<dbReference type="InterPro" id="IPR050261">
    <property type="entry name" value="FrsA_esterase"/>
</dbReference>
<feature type="region of interest" description="Disordered" evidence="3">
    <location>
        <begin position="302"/>
        <end position="330"/>
    </location>
</feature>
<sequence>MADEALFTRHDVVFSSSDSTCAAWLYLPAGVSSPPVVVLGHGLGATREMRLDAFAEQFASAGIAALAFTYRHFGDSGGQPRQLLSIKRQLADWDAAIAYVKARPEVDGSRVAVWGSSFGGGHAITVASRHPELAAAVSQCPFTDGLASALALGPVASLRLTPVVARDLVAKVRGWDPVLVPLAGVPGALAFMNAPDALPGYQALIPPGGTFTNGAAAREIPRLATYRPGRAAKNVTMPILFCVSNTDSVTPPAQTLRYARTAPQGEIKTYAAGHFEFYLGDTFEQLVTDQLEFLVRHLQPAPARSTTRRAARQRSVKGKKVGSDAPVLPS</sequence>
<dbReference type="PANTHER" id="PTHR22946:SF9">
    <property type="entry name" value="POLYKETIDE TRANSFERASE AF380"/>
    <property type="match status" value="1"/>
</dbReference>
<gene>
    <name evidence="5" type="ORF">EFK50_13420</name>
</gene>
<dbReference type="Pfam" id="PF12146">
    <property type="entry name" value="Hydrolase_4"/>
    <property type="match status" value="1"/>
</dbReference>
<reference evidence="5 6" key="1">
    <citation type="submission" date="2018-11" db="EMBL/GenBank/DDBJ databases">
        <authorList>
            <person name="Li F."/>
        </authorList>
    </citation>
    <scope>NUCLEOTIDE SEQUENCE [LARGE SCALE GENOMIC DNA]</scope>
    <source>
        <strain evidence="5 6">Gsoil 097</strain>
    </source>
</reference>
<dbReference type="GO" id="GO:0052689">
    <property type="term" value="F:carboxylic ester hydrolase activity"/>
    <property type="evidence" value="ECO:0007669"/>
    <property type="project" value="UniProtKB-ARBA"/>
</dbReference>
<dbReference type="PANTHER" id="PTHR22946">
    <property type="entry name" value="DIENELACTONE HYDROLASE DOMAIN-CONTAINING PROTEIN-RELATED"/>
    <property type="match status" value="1"/>
</dbReference>
<feature type="domain" description="Serine aminopeptidase S33" evidence="4">
    <location>
        <begin position="36"/>
        <end position="145"/>
    </location>
</feature>
<dbReference type="RefSeq" id="WP_123228036.1">
    <property type="nucleotide sequence ID" value="NZ_RJSE01000007.1"/>
</dbReference>
<dbReference type="InterPro" id="IPR022742">
    <property type="entry name" value="Hydrolase_4"/>
</dbReference>
<protein>
    <submittedName>
        <fullName evidence="5">Alpha/beta hydrolase</fullName>
    </submittedName>
</protein>
<dbReference type="OrthoDB" id="63034at2"/>
<keyword evidence="6" id="KW-1185">Reference proteome</keyword>
<dbReference type="AlphaFoldDB" id="A0A3N0CH15"/>
<dbReference type="SUPFAM" id="SSF53474">
    <property type="entry name" value="alpha/beta-Hydrolases"/>
    <property type="match status" value="1"/>
</dbReference>
<evidence type="ECO:0000313" key="6">
    <source>
        <dbReference type="Proteomes" id="UP000267128"/>
    </source>
</evidence>
<evidence type="ECO:0000256" key="3">
    <source>
        <dbReference type="SAM" id="MobiDB-lite"/>
    </source>
</evidence>
<dbReference type="Proteomes" id="UP000267128">
    <property type="component" value="Unassembled WGS sequence"/>
</dbReference>
<evidence type="ECO:0000313" key="5">
    <source>
        <dbReference type="EMBL" id="RNL62742.1"/>
    </source>
</evidence>
<dbReference type="EMBL" id="RJSE01000007">
    <property type="protein sequence ID" value="RNL62742.1"/>
    <property type="molecule type" value="Genomic_DNA"/>
</dbReference>
<proteinExistence type="inferred from homology"/>
<accession>A0A3N0CH15</accession>
<feature type="compositionally biased region" description="Basic residues" evidence="3">
    <location>
        <begin position="306"/>
        <end position="320"/>
    </location>
</feature>
<name>A0A3N0CH15_9ACTN</name>
<comment type="similarity">
    <text evidence="1">Belongs to the AB hydrolase superfamily.</text>
</comment>
<comment type="caution">
    <text evidence="5">The sequence shown here is derived from an EMBL/GenBank/DDBJ whole genome shotgun (WGS) entry which is preliminary data.</text>
</comment>
<keyword evidence="2 5" id="KW-0378">Hydrolase</keyword>
<evidence type="ECO:0000259" key="4">
    <source>
        <dbReference type="Pfam" id="PF12146"/>
    </source>
</evidence>
<dbReference type="InterPro" id="IPR029058">
    <property type="entry name" value="AB_hydrolase_fold"/>
</dbReference>